<feature type="compositionally biased region" description="Basic and acidic residues" evidence="7">
    <location>
        <begin position="247"/>
        <end position="264"/>
    </location>
</feature>
<evidence type="ECO:0000256" key="4">
    <source>
        <dbReference type="ARBA" id="ARBA00022692"/>
    </source>
</evidence>
<feature type="transmembrane region" description="Helical" evidence="8">
    <location>
        <begin position="377"/>
        <end position="396"/>
    </location>
</feature>
<reference evidence="9 10" key="1">
    <citation type="submission" date="2024-09" db="EMBL/GenBank/DDBJ databases">
        <authorList>
            <person name="Makale K.P.P."/>
            <person name="Makhzoum A."/>
            <person name="Rantong G."/>
            <person name="Rahube T.O."/>
        </authorList>
    </citation>
    <scope>NUCLEOTIDE SEQUENCE [LARGE SCALE GENOMIC DNA]</scope>
    <source>
        <strain evidence="9 10">KM_D13</strain>
    </source>
</reference>
<feature type="transmembrane region" description="Helical" evidence="8">
    <location>
        <begin position="287"/>
        <end position="304"/>
    </location>
</feature>
<dbReference type="PANTHER" id="PTHR34184:SF4">
    <property type="entry name" value="UPF0718 PROTEIN YCGR"/>
    <property type="match status" value="1"/>
</dbReference>
<evidence type="ECO:0000256" key="3">
    <source>
        <dbReference type="ARBA" id="ARBA00022475"/>
    </source>
</evidence>
<dbReference type="InterPro" id="IPR052923">
    <property type="entry name" value="UPF0718"/>
</dbReference>
<keyword evidence="4 8" id="KW-0812">Transmembrane</keyword>
<keyword evidence="6 8" id="KW-0472">Membrane</keyword>
<dbReference type="Proteomes" id="UP001575622">
    <property type="component" value="Unassembled WGS sequence"/>
</dbReference>
<dbReference type="Pfam" id="PF03773">
    <property type="entry name" value="ArsP_1"/>
    <property type="match status" value="1"/>
</dbReference>
<comment type="subcellular location">
    <subcellularLocation>
        <location evidence="1">Cell membrane</location>
        <topology evidence="1">Multi-pass membrane protein</topology>
    </subcellularLocation>
</comment>
<feature type="transmembrane region" description="Helical" evidence="8">
    <location>
        <begin position="6"/>
        <end position="26"/>
    </location>
</feature>
<keyword evidence="5 8" id="KW-1133">Transmembrane helix</keyword>
<proteinExistence type="inferred from homology"/>
<accession>A0ABV4UUY3</accession>
<dbReference type="InterPro" id="IPR005524">
    <property type="entry name" value="DUF318"/>
</dbReference>
<dbReference type="RefSeq" id="WP_373949183.1">
    <property type="nucleotide sequence ID" value="NZ_JBHDLN010000002.1"/>
</dbReference>
<evidence type="ECO:0000256" key="2">
    <source>
        <dbReference type="ARBA" id="ARBA00006386"/>
    </source>
</evidence>
<comment type="similarity">
    <text evidence="2">Belongs to the UPF0718 family.</text>
</comment>
<feature type="transmembrane region" description="Helical" evidence="8">
    <location>
        <begin position="324"/>
        <end position="357"/>
    </location>
</feature>
<evidence type="ECO:0000313" key="9">
    <source>
        <dbReference type="EMBL" id="MFB0841642.1"/>
    </source>
</evidence>
<evidence type="ECO:0000256" key="7">
    <source>
        <dbReference type="SAM" id="MobiDB-lite"/>
    </source>
</evidence>
<keyword evidence="10" id="KW-1185">Reference proteome</keyword>
<feature type="transmembrane region" description="Helical" evidence="8">
    <location>
        <begin position="152"/>
        <end position="172"/>
    </location>
</feature>
<organism evidence="9 10">
    <name type="scientific">Paenibacillus oleatilyticus</name>
    <dbReference type="NCBI Taxonomy" id="2594886"/>
    <lineage>
        <taxon>Bacteria</taxon>
        <taxon>Bacillati</taxon>
        <taxon>Bacillota</taxon>
        <taxon>Bacilli</taxon>
        <taxon>Bacillales</taxon>
        <taxon>Paenibacillaceae</taxon>
        <taxon>Paenibacillus</taxon>
    </lineage>
</organism>
<feature type="region of interest" description="Disordered" evidence="7">
    <location>
        <begin position="210"/>
        <end position="265"/>
    </location>
</feature>
<feature type="transmembrane region" description="Helical" evidence="8">
    <location>
        <begin position="47"/>
        <end position="69"/>
    </location>
</feature>
<dbReference type="PANTHER" id="PTHR34184">
    <property type="entry name" value="UPF0718 PROTEIN YCGR"/>
    <property type="match status" value="1"/>
</dbReference>
<evidence type="ECO:0000313" key="10">
    <source>
        <dbReference type="Proteomes" id="UP001575622"/>
    </source>
</evidence>
<comment type="caution">
    <text evidence="9">The sequence shown here is derived from an EMBL/GenBank/DDBJ whole genome shotgun (WGS) entry which is preliminary data.</text>
</comment>
<evidence type="ECO:0000256" key="1">
    <source>
        <dbReference type="ARBA" id="ARBA00004651"/>
    </source>
</evidence>
<feature type="compositionally biased region" description="Basic and acidic residues" evidence="7">
    <location>
        <begin position="210"/>
        <end position="222"/>
    </location>
</feature>
<feature type="compositionally biased region" description="Basic residues" evidence="7">
    <location>
        <begin position="223"/>
        <end position="246"/>
    </location>
</feature>
<dbReference type="EMBL" id="JBHDLN010000002">
    <property type="protein sequence ID" value="MFB0841642.1"/>
    <property type="molecule type" value="Genomic_DNA"/>
</dbReference>
<keyword evidence="3" id="KW-1003">Cell membrane</keyword>
<sequence length="402" mass="44341">MQTIVQRWVTNILAVLCILMLVLIYTQKQAPDLSFLSSAGMQNFKTLFISIILEALPFVLLGVLVSALLQMFVSEQTIRRLTPKNPVLGILFACVVGIIFPLCECGMVPVIRRLVLKGMPVYVAVVFILAGPIINPVVYAATFMAFRTRPEIAYSRMALAFIVAAAIGLIVYRFVKRNPIRGAAGDLSANGYGAHPSGHDALHSAYEHEHTYKHGHSHEHDHVHMHHHDHTRHHGHTPPHSHAHHDHAHDHSHAHSHAAHDHGHSRSNRLLGVLGHASDEFFDMGKYLIFGAFLTALIQTLVARESLVSIGQGDFTSHLFMMGLGYVLSLCSTSDAFVASSFSATFSTGSLLTFLVFGPMLDIKSTLMLLSAFRARFVLLLSALVIIVVLAASLLYERLFFL</sequence>
<feature type="transmembrane region" description="Helical" evidence="8">
    <location>
        <begin position="122"/>
        <end position="146"/>
    </location>
</feature>
<protein>
    <submittedName>
        <fullName evidence="9">Permease</fullName>
    </submittedName>
</protein>
<name>A0ABV4UUY3_9BACL</name>
<feature type="transmembrane region" description="Helical" evidence="8">
    <location>
        <begin position="89"/>
        <end position="110"/>
    </location>
</feature>
<evidence type="ECO:0000256" key="6">
    <source>
        <dbReference type="ARBA" id="ARBA00023136"/>
    </source>
</evidence>
<gene>
    <name evidence="9" type="ORF">ACEU3E_05640</name>
</gene>
<evidence type="ECO:0000256" key="5">
    <source>
        <dbReference type="ARBA" id="ARBA00022989"/>
    </source>
</evidence>
<evidence type="ECO:0000256" key="8">
    <source>
        <dbReference type="SAM" id="Phobius"/>
    </source>
</evidence>